<dbReference type="EC" id="2.4.-.-" evidence="4"/>
<feature type="domain" description="Glycosyltransferase 2-like" evidence="3">
    <location>
        <begin position="7"/>
        <end position="148"/>
    </location>
</feature>
<dbReference type="GO" id="GO:0016757">
    <property type="term" value="F:glycosyltransferase activity"/>
    <property type="evidence" value="ECO:0007669"/>
    <property type="project" value="UniProtKB-KW"/>
</dbReference>
<evidence type="ECO:0000313" key="5">
    <source>
        <dbReference type="Proteomes" id="UP000409147"/>
    </source>
</evidence>
<accession>A0A564SRX9</accession>
<dbReference type="Proteomes" id="UP000409147">
    <property type="component" value="Unassembled WGS sequence"/>
</dbReference>
<dbReference type="AlphaFoldDB" id="A0A564SRX9"/>
<name>A0A564SRX9_9FIRM</name>
<dbReference type="EMBL" id="CABHNB010000013">
    <property type="protein sequence ID" value="VUW97946.1"/>
    <property type="molecule type" value="Genomic_DNA"/>
</dbReference>
<keyword evidence="1 4" id="KW-0328">Glycosyltransferase</keyword>
<proteinExistence type="predicted"/>
<dbReference type="SUPFAM" id="SSF53448">
    <property type="entry name" value="Nucleotide-diphospho-sugar transferases"/>
    <property type="match status" value="1"/>
</dbReference>
<dbReference type="PANTHER" id="PTHR22916:SF51">
    <property type="entry name" value="GLYCOSYLTRANSFERASE EPSH-RELATED"/>
    <property type="match status" value="1"/>
</dbReference>
<gene>
    <name evidence="4" type="primary">epsJ_3</name>
    <name evidence="4" type="ORF">ROSSTS7063_00917</name>
</gene>
<evidence type="ECO:0000256" key="2">
    <source>
        <dbReference type="ARBA" id="ARBA00022679"/>
    </source>
</evidence>
<protein>
    <submittedName>
        <fullName evidence="4">Putative glycosyltransferase EpsJ</fullName>
        <ecNumber evidence="4">2.4.-.-</ecNumber>
    </submittedName>
</protein>
<organism evidence="4 5">
    <name type="scientific">Blautia obeum</name>
    <dbReference type="NCBI Taxonomy" id="40520"/>
    <lineage>
        <taxon>Bacteria</taxon>
        <taxon>Bacillati</taxon>
        <taxon>Bacillota</taxon>
        <taxon>Clostridia</taxon>
        <taxon>Lachnospirales</taxon>
        <taxon>Lachnospiraceae</taxon>
        <taxon>Blautia</taxon>
    </lineage>
</organism>
<dbReference type="Pfam" id="PF00535">
    <property type="entry name" value="Glycos_transf_2"/>
    <property type="match status" value="1"/>
</dbReference>
<keyword evidence="5" id="KW-1185">Reference proteome</keyword>
<evidence type="ECO:0000256" key="1">
    <source>
        <dbReference type="ARBA" id="ARBA00022676"/>
    </source>
</evidence>
<evidence type="ECO:0000259" key="3">
    <source>
        <dbReference type="Pfam" id="PF00535"/>
    </source>
</evidence>
<reference evidence="4 5" key="1">
    <citation type="submission" date="2019-07" db="EMBL/GenBank/DDBJ databases">
        <authorList>
            <person name="Hibberd C M."/>
            <person name="Gehrig L. J."/>
            <person name="Chang H.-W."/>
            <person name="Venkatesh S."/>
        </authorList>
    </citation>
    <scope>NUCLEOTIDE SEQUENCE [LARGE SCALE GENOMIC DNA]</scope>
    <source>
        <strain evidence="4">Ruminococcus_obeum_SSTS_Bg7063</strain>
    </source>
</reference>
<dbReference type="PANTHER" id="PTHR22916">
    <property type="entry name" value="GLYCOSYLTRANSFERASE"/>
    <property type="match status" value="1"/>
</dbReference>
<evidence type="ECO:0000313" key="4">
    <source>
        <dbReference type="EMBL" id="VUW97946.1"/>
    </source>
</evidence>
<dbReference type="Gene3D" id="3.90.550.10">
    <property type="entry name" value="Spore Coat Polysaccharide Biosynthesis Protein SpsA, Chain A"/>
    <property type="match status" value="1"/>
</dbReference>
<dbReference type="InterPro" id="IPR029044">
    <property type="entry name" value="Nucleotide-diphossugar_trans"/>
</dbReference>
<dbReference type="CDD" id="cd00761">
    <property type="entry name" value="Glyco_tranf_GTA_type"/>
    <property type="match status" value="1"/>
</dbReference>
<dbReference type="InterPro" id="IPR001173">
    <property type="entry name" value="Glyco_trans_2-like"/>
</dbReference>
<keyword evidence="2 4" id="KW-0808">Transferase</keyword>
<sequence length="314" mass="37119">MYDDMISVIIPVYNVENFLEKCIESVLEQSYKNLEIILVDDGSTDKSGKICDEYKMTDNRIKVIHKANGGLSDARNTGLKTARGKYYSFIDSDDYIASEMLQIMIDSIKRNHCEIAVCNMIRFFENGDHFVFYHPVDTEQILSGEERFLTLNQPSVCNKLFDSELFNNIKFPKGKYYEDTYIYHELLYQAKRVALTGKASYWYRARPDSIVGRKQYTNQYFDFIEAIYYRARFLESKNVQPYWIEACLSLYAAYANAEKNIEKSEDTRINFNQSRKKFIWAYNKIIKREMNIGMKQKIRLILLRYFPAIHSKIY</sequence>
<dbReference type="RefSeq" id="WP_243127949.1">
    <property type="nucleotide sequence ID" value="NZ_CABHNB010000013.1"/>
</dbReference>